<protein>
    <recommendedName>
        <fullName evidence="3">DUF6286 domain-containing protein</fullName>
    </recommendedName>
</protein>
<evidence type="ECO:0000259" key="3">
    <source>
        <dbReference type="Pfam" id="PF19803"/>
    </source>
</evidence>
<feature type="region of interest" description="Disordered" evidence="1">
    <location>
        <begin position="72"/>
        <end position="91"/>
    </location>
</feature>
<evidence type="ECO:0000256" key="2">
    <source>
        <dbReference type="SAM" id="Phobius"/>
    </source>
</evidence>
<feature type="compositionally biased region" description="Low complexity" evidence="1">
    <location>
        <begin position="9"/>
        <end position="22"/>
    </location>
</feature>
<keyword evidence="2" id="KW-0812">Transmembrane</keyword>
<accession>A0ABQ4FFL9</accession>
<evidence type="ECO:0000256" key="1">
    <source>
        <dbReference type="SAM" id="MobiDB-lite"/>
    </source>
</evidence>
<evidence type="ECO:0000313" key="4">
    <source>
        <dbReference type="EMBL" id="GIH33611.1"/>
    </source>
</evidence>
<keyword evidence="2" id="KW-0472">Membrane</keyword>
<keyword evidence="5" id="KW-1185">Reference proteome</keyword>
<dbReference type="Proteomes" id="UP000651728">
    <property type="component" value="Unassembled WGS sequence"/>
</dbReference>
<organism evidence="4 5">
    <name type="scientific">Microbispora amethystogenes</name>
    <dbReference type="NCBI Taxonomy" id="1427754"/>
    <lineage>
        <taxon>Bacteria</taxon>
        <taxon>Bacillati</taxon>
        <taxon>Actinomycetota</taxon>
        <taxon>Actinomycetes</taxon>
        <taxon>Streptosporangiales</taxon>
        <taxon>Streptosporangiaceae</taxon>
        <taxon>Microbispora</taxon>
    </lineage>
</organism>
<feature type="region of interest" description="Disordered" evidence="1">
    <location>
        <begin position="1"/>
        <end position="42"/>
    </location>
</feature>
<reference evidence="4 5" key="1">
    <citation type="submission" date="2021-01" db="EMBL/GenBank/DDBJ databases">
        <title>Whole genome shotgun sequence of Microbispora amethystogenes NBRC 101907.</title>
        <authorList>
            <person name="Komaki H."/>
            <person name="Tamura T."/>
        </authorList>
    </citation>
    <scope>NUCLEOTIDE SEQUENCE [LARGE SCALE GENOMIC DNA]</scope>
    <source>
        <strain evidence="4 5">NBRC 101907</strain>
    </source>
</reference>
<feature type="domain" description="DUF6286" evidence="3">
    <location>
        <begin position="163"/>
        <end position="267"/>
    </location>
</feature>
<feature type="transmembrane region" description="Helical" evidence="2">
    <location>
        <begin position="108"/>
        <end position="132"/>
    </location>
</feature>
<dbReference type="EMBL" id="BOOB01000027">
    <property type="protein sequence ID" value="GIH33611.1"/>
    <property type="molecule type" value="Genomic_DNA"/>
</dbReference>
<sequence length="271" mass="27686">MSILQEILTGSSARSTRSARSTGGSGGPDGPGGANGAGDSGGDVHAEYAEYAEDALRATGGGAVIRSGTSGWARSDEVTGTGGMTVPGEGTAGRRTVARVLRPGRTPAAIVVAAVLALLGWGLTVQAVAVMLRVPLPWRLPPRLLHLTLADPAVPLAAVGMIVCGAGLVALAVVPGRPRLVPLRCEDPLLAMGLTRVGLRRTLISAAREVEDVRRANVHILRGRIEVTVVTGTARTGAVLREVGAAVGDRLAGLGVQARHEVVVRLRGRGN</sequence>
<dbReference type="InterPro" id="IPR046253">
    <property type="entry name" value="DUF6286"/>
</dbReference>
<feature type="compositionally biased region" description="Gly residues" evidence="1">
    <location>
        <begin position="23"/>
        <end position="41"/>
    </location>
</feature>
<evidence type="ECO:0000313" key="5">
    <source>
        <dbReference type="Proteomes" id="UP000651728"/>
    </source>
</evidence>
<feature type="transmembrane region" description="Helical" evidence="2">
    <location>
        <begin position="152"/>
        <end position="174"/>
    </location>
</feature>
<gene>
    <name evidence="4" type="ORF">Mam01_37750</name>
</gene>
<comment type="caution">
    <text evidence="4">The sequence shown here is derived from an EMBL/GenBank/DDBJ whole genome shotgun (WGS) entry which is preliminary data.</text>
</comment>
<keyword evidence="2" id="KW-1133">Transmembrane helix</keyword>
<dbReference type="RefSeq" id="WP_204286586.1">
    <property type="nucleotide sequence ID" value="NZ_BAABEJ010000014.1"/>
</dbReference>
<dbReference type="Pfam" id="PF19803">
    <property type="entry name" value="DUF6286"/>
    <property type="match status" value="1"/>
</dbReference>
<name>A0ABQ4FFL9_9ACTN</name>
<proteinExistence type="predicted"/>